<dbReference type="GeneID" id="5480100"/>
<dbReference type="KEGG" id="bbo:BBOV_III007200"/>
<dbReference type="VEuPathDB" id="PiroplasmaDB:BBOV_III007200"/>
<dbReference type="InterPro" id="IPR000562">
    <property type="entry name" value="FN_type2_dom"/>
</dbReference>
<accession>A7ANZ7</accession>
<feature type="compositionally biased region" description="Polar residues" evidence="4">
    <location>
        <begin position="67"/>
        <end position="81"/>
    </location>
</feature>
<keyword evidence="2" id="KW-1015">Disulfide bond</keyword>
<dbReference type="InterPro" id="IPR036943">
    <property type="entry name" value="FN_type2_sf"/>
</dbReference>
<evidence type="ECO:0008006" key="9">
    <source>
        <dbReference type="Google" id="ProtNLM"/>
    </source>
</evidence>
<dbReference type="PROSITE" id="PS51092">
    <property type="entry name" value="FN2_2"/>
    <property type="match status" value="1"/>
</dbReference>
<dbReference type="RefSeq" id="XP_001611849.1">
    <property type="nucleotide sequence ID" value="XM_001611799.1"/>
</dbReference>
<feature type="domain" description="PA14" evidence="6">
    <location>
        <begin position="296"/>
        <end position="457"/>
    </location>
</feature>
<dbReference type="InParanoid" id="A7ANZ7"/>
<dbReference type="OMA" id="KHAIWRP"/>
<evidence type="ECO:0000256" key="3">
    <source>
        <dbReference type="SAM" id="Coils"/>
    </source>
</evidence>
<comment type="caution">
    <text evidence="7">The sequence shown here is derived from an EMBL/GenBank/DDBJ whole genome shotgun (WGS) entry which is preliminary data.</text>
</comment>
<feature type="domain" description="Fibronectin type-II" evidence="5">
    <location>
        <begin position="133"/>
        <end position="186"/>
    </location>
</feature>
<evidence type="ECO:0000313" key="8">
    <source>
        <dbReference type="Proteomes" id="UP000002173"/>
    </source>
</evidence>
<dbReference type="Proteomes" id="UP000002173">
    <property type="component" value="Unassembled WGS sequence"/>
</dbReference>
<dbReference type="Pfam" id="PF07691">
    <property type="entry name" value="PA14"/>
    <property type="match status" value="1"/>
</dbReference>
<dbReference type="SUPFAM" id="SSF56988">
    <property type="entry name" value="Anthrax protective antigen"/>
    <property type="match status" value="1"/>
</dbReference>
<dbReference type="eggNOG" id="ENOG502QVHV">
    <property type="taxonomic scope" value="Eukaryota"/>
</dbReference>
<dbReference type="Gene3D" id="2.10.10.10">
    <property type="entry name" value="Fibronectin, type II, collagen-binding"/>
    <property type="match status" value="1"/>
</dbReference>
<dbReference type="PROSITE" id="PS51820">
    <property type="entry name" value="PA14"/>
    <property type="match status" value="1"/>
</dbReference>
<dbReference type="InterPro" id="IPR037524">
    <property type="entry name" value="PA14/GLEYA"/>
</dbReference>
<reference evidence="7 8" key="1">
    <citation type="journal article" date="2007" name="PLoS Pathog.">
        <title>Genome sequence of Babesia bovis and comparative analysis of apicomplexan hemoprotozoa.</title>
        <authorList>
            <person name="Brayton K.A."/>
            <person name="Lau A.O.T."/>
            <person name="Herndon D.R."/>
            <person name="Hannick L."/>
            <person name="Kappmeyer L.S."/>
            <person name="Berens S.J."/>
            <person name="Bidwell S.L."/>
            <person name="Brown W.C."/>
            <person name="Crabtree J."/>
            <person name="Fadrosh D."/>
            <person name="Feldblum T."/>
            <person name="Forberger H.A."/>
            <person name="Haas B.J."/>
            <person name="Howell J.M."/>
            <person name="Khouri H."/>
            <person name="Koo H."/>
            <person name="Mann D.J."/>
            <person name="Norimine J."/>
            <person name="Paulsen I.T."/>
            <person name="Radune D."/>
            <person name="Ren Q."/>
            <person name="Smith R.K. Jr."/>
            <person name="Suarez C.E."/>
            <person name="White O."/>
            <person name="Wortman J.R."/>
            <person name="Knowles D.P. Jr."/>
            <person name="McElwain T.F."/>
            <person name="Nene V.M."/>
        </authorList>
    </citation>
    <scope>NUCLEOTIDE SEQUENCE [LARGE SCALE GENOMIC DNA]</scope>
    <source>
        <strain evidence="7">T2Bo</strain>
    </source>
</reference>
<feature type="coiled-coil region" evidence="3">
    <location>
        <begin position="261"/>
        <end position="288"/>
    </location>
</feature>
<dbReference type="InterPro" id="IPR011658">
    <property type="entry name" value="PA14_dom"/>
</dbReference>
<dbReference type="AlphaFoldDB" id="A7ANZ7"/>
<name>A7ANZ7_BABBO</name>
<dbReference type="FunCoup" id="A7ANZ7">
    <property type="interactions" value="8"/>
</dbReference>
<reference evidence="8" key="3">
    <citation type="journal article" date="2021" name="Int. J. Parasitol.">
        <title>Comparative analysis of gene expression between Babesia bovis blood stages and kinetes allowed by improved genome annotation.</title>
        <authorList>
            <person name="Ueti M.W."/>
            <person name="Johnson W.C."/>
            <person name="Kappmeyer L.S."/>
            <person name="Herndon D.R."/>
            <person name="Mousel M.R."/>
            <person name="Reif K.E."/>
            <person name="Taus N.S."/>
            <person name="Ifeonu O.O."/>
            <person name="Silva J.C."/>
            <person name="Suarez C.E."/>
            <person name="Brayton K.A."/>
        </authorList>
    </citation>
    <scope>NUCLEOTIDE SEQUENCE [LARGE SCALE GENOMIC DNA]</scope>
</reference>
<dbReference type="SMR" id="A7ANZ7"/>
<reference evidence="8" key="2">
    <citation type="journal article" date="2020" name="Data Brief">
        <title>Transcriptome dataset of Babesia bovis life stages within vertebrate and invertebrate hosts.</title>
        <authorList>
            <person name="Ueti M.W."/>
            <person name="Johnson W.C."/>
            <person name="Kappmeyer L.S."/>
            <person name="Herndon D.R."/>
            <person name="Mousel M.R."/>
            <person name="Reif K.E."/>
            <person name="Taus N.S."/>
            <person name="Ifeonu O.O."/>
            <person name="Silva J.C."/>
            <person name="Suarez C.E."/>
            <person name="Brayton K.A."/>
        </authorList>
    </citation>
    <scope>NUCLEOTIDE SEQUENCE [LARGE SCALE GENOMIC DNA]</scope>
</reference>
<sequence length="1052" mass="117443">MRCRFIPLILWCAGASRRHVTNASFSLFEDPSDSSNSDTSQTGLSTDANNVRQAIPPGADDGVAPQSIATSSQPHDMSSSLISQPNAIHDPKLDRVIPIPGSDSIIGDGSTNEDDNDLMYYLTQYRSRVRRTVEGHLCASAFVEKNQIYTDCTMEVAPDGTVNREWCYLESQLNGQLERDWGFCVPPLNYENIRGAVLGKIREKADQGTELKRALLKHRSLLLGMGRRLSIYCGSGHKGFERSLTRLKEMVQSSEDSLKAMRSVSNDVVELKAEIKKDQERYNALRLKIPSEVLTQVSDGLLGTYYSGHLLEFPAYGSRIDRELNFVFSDFMPVVGLNPQRFSVLWHGYIRAPHSGNFVFSVTTNSNVRVELDGVEIINNGLVREGDSESGYRYFINPMLRGARLTSQSQQLVGGRFYRIQLEFSHSQQYHYRPSESVLKLEWSSLRLPLEVIKDYLYTKAVAPRLSISYLSHDHFIIHTAMNGVLAFMDDDTAFLNDLSNDLIGTTLLRTLRSPGYRTFVLQLNVTCAIYVGYISDVIPISTVTEDALEFIGCPGSLVHLVDGTDAPKRLHLKRGKLQRGHTYTFHVEVKNSPFFIFLSMRDFSEPLQGEGPIKVLSIPDTELYLSCSESSSIGDGFGCTAGLSGKLLDQKHAIWRPTEGPGSWLKLVFRRPVLVTGFQIKQSDDPSRWVRRISLDYDDGSEFFELLHSNDPRSNLYHLNEPRSLNQVILRIDELYTSAQSTALGINFLGQMLSEESAGLRRVLMNCHDTLSDNIDVQPLSEGHSYELVCSRRCFDVSSPLGKVEVHDISKPPCAALNIDLCRAGGDHSVCHAAITIMKKSEPGTDDVFGYVLSRLDRGVRDVPFRASILFKTGTNRFPQHNFFVDNGSLKGPVDTSYIRQIGANPRMGEVSYGWLRPNVSDVYELGIALPLPVESQKCIQTPGCQPNFWSIDLPRNGRYKIELVLGNSVSSDVTTVDDIVPNGALVPQRLCLEVNGQVVLNCVEIAGGSLYTLVKEIEVRNNLLKLTSTSSNSSCANYRTRLQFVKVTEM</sequence>
<keyword evidence="1" id="KW-0677">Repeat</keyword>
<proteinExistence type="predicted"/>
<keyword evidence="3" id="KW-0175">Coiled coil</keyword>
<protein>
    <recommendedName>
        <fullName evidence="9">PA14 domain-containing protein</fullName>
    </recommendedName>
</protein>
<dbReference type="SMART" id="SM00758">
    <property type="entry name" value="PA14"/>
    <property type="match status" value="1"/>
</dbReference>
<dbReference type="Gene3D" id="2.60.120.430">
    <property type="entry name" value="Galactose-binding lectin"/>
    <property type="match status" value="1"/>
</dbReference>
<keyword evidence="8" id="KW-1185">Reference proteome</keyword>
<gene>
    <name evidence="7" type="ORF">BBOV_III007200</name>
</gene>
<dbReference type="EMBL" id="AAXT01000001">
    <property type="protein sequence ID" value="EDO08281.1"/>
    <property type="molecule type" value="Genomic_DNA"/>
</dbReference>
<evidence type="ECO:0000256" key="4">
    <source>
        <dbReference type="SAM" id="MobiDB-lite"/>
    </source>
</evidence>
<evidence type="ECO:0000259" key="6">
    <source>
        <dbReference type="PROSITE" id="PS51820"/>
    </source>
</evidence>
<feature type="compositionally biased region" description="Polar residues" evidence="4">
    <location>
        <begin position="33"/>
        <end position="52"/>
    </location>
</feature>
<evidence type="ECO:0000259" key="5">
    <source>
        <dbReference type="PROSITE" id="PS51092"/>
    </source>
</evidence>
<feature type="region of interest" description="Disordered" evidence="4">
    <location>
        <begin position="27"/>
        <end position="81"/>
    </location>
</feature>
<evidence type="ECO:0000313" key="7">
    <source>
        <dbReference type="EMBL" id="EDO08281.1"/>
    </source>
</evidence>
<organism evidence="7 8">
    <name type="scientific">Babesia bovis</name>
    <dbReference type="NCBI Taxonomy" id="5865"/>
    <lineage>
        <taxon>Eukaryota</taxon>
        <taxon>Sar</taxon>
        <taxon>Alveolata</taxon>
        <taxon>Apicomplexa</taxon>
        <taxon>Aconoidasida</taxon>
        <taxon>Piroplasmida</taxon>
        <taxon>Babesiidae</taxon>
        <taxon>Babesia</taxon>
    </lineage>
</organism>
<evidence type="ECO:0000256" key="2">
    <source>
        <dbReference type="ARBA" id="ARBA00023157"/>
    </source>
</evidence>
<dbReference type="Gene3D" id="3.90.182.10">
    <property type="entry name" value="Toxin - Anthrax Protective Antigen,domain 1"/>
    <property type="match status" value="1"/>
</dbReference>
<evidence type="ECO:0000256" key="1">
    <source>
        <dbReference type="ARBA" id="ARBA00022737"/>
    </source>
</evidence>